<name>A0ABP7HEN3_9FLAO</name>
<sequence length="292" mass="33973">MNNRISIENTPEFILPKKNEVLRINENIISQIDLLEELIDRNGDVKVLTKEDSEIDGQDFYHDFVYFVLTKTSKTLRASILLAENIFPEDSQILLRSVYENYLTLSHLSKNMGDLDFFMGKTVGLAAGLLTHPLSKNNKIQRNKILNPETGEISEFGISISKMAGNLSSQEEKEIHKELYPYLCELTHLNMISSGNYRNKDCTEYTYDSYDSYHNPYIFLPYVLIIFCDFLTCEIGMNDEKMSKKIYKQNKVTKLEYIKFVSDFDFYKAETKLTELIVNRLKEKKIRKKVSA</sequence>
<reference evidence="2" key="1">
    <citation type="journal article" date="2019" name="Int. J. Syst. Evol. Microbiol.">
        <title>The Global Catalogue of Microorganisms (GCM) 10K type strain sequencing project: providing services to taxonomists for standard genome sequencing and annotation.</title>
        <authorList>
            <consortium name="The Broad Institute Genomics Platform"/>
            <consortium name="The Broad Institute Genome Sequencing Center for Infectious Disease"/>
            <person name="Wu L."/>
            <person name="Ma J."/>
        </authorList>
    </citation>
    <scope>NUCLEOTIDE SEQUENCE [LARGE SCALE GENOMIC DNA]</scope>
    <source>
        <strain evidence="2">JCM 17525</strain>
    </source>
</reference>
<dbReference type="Pfam" id="PF18928">
    <property type="entry name" value="DUF5677"/>
    <property type="match status" value="1"/>
</dbReference>
<proteinExistence type="predicted"/>
<dbReference type="RefSeq" id="WP_344730735.1">
    <property type="nucleotide sequence ID" value="NZ_BAABBI010000004.1"/>
</dbReference>
<evidence type="ECO:0000313" key="2">
    <source>
        <dbReference type="Proteomes" id="UP001501456"/>
    </source>
</evidence>
<organism evidence="1 2">
    <name type="scientific">Corallibacter vietnamensis</name>
    <dbReference type="NCBI Taxonomy" id="904130"/>
    <lineage>
        <taxon>Bacteria</taxon>
        <taxon>Pseudomonadati</taxon>
        <taxon>Bacteroidota</taxon>
        <taxon>Flavobacteriia</taxon>
        <taxon>Flavobacteriales</taxon>
        <taxon>Flavobacteriaceae</taxon>
        <taxon>Corallibacter</taxon>
    </lineage>
</organism>
<evidence type="ECO:0000313" key="1">
    <source>
        <dbReference type="EMBL" id="GAA3789986.1"/>
    </source>
</evidence>
<dbReference type="Proteomes" id="UP001501456">
    <property type="component" value="Unassembled WGS sequence"/>
</dbReference>
<keyword evidence="2" id="KW-1185">Reference proteome</keyword>
<gene>
    <name evidence="1" type="ORF">GCM10022271_22880</name>
</gene>
<accession>A0ABP7HEN3</accession>
<comment type="caution">
    <text evidence="1">The sequence shown here is derived from an EMBL/GenBank/DDBJ whole genome shotgun (WGS) entry which is preliminary data.</text>
</comment>
<dbReference type="EMBL" id="BAABBI010000004">
    <property type="protein sequence ID" value="GAA3789986.1"/>
    <property type="molecule type" value="Genomic_DNA"/>
</dbReference>
<protein>
    <submittedName>
        <fullName evidence="1">Uncharacterized protein</fullName>
    </submittedName>
</protein>
<dbReference type="InterPro" id="IPR043733">
    <property type="entry name" value="DUF5677"/>
</dbReference>